<name>A0A077LCZ9_PROEL</name>
<evidence type="ECO:0000313" key="2">
    <source>
        <dbReference type="EMBL" id="BAP39924.1"/>
    </source>
</evidence>
<dbReference type="EMBL" id="AB984593">
    <property type="protein sequence ID" value="BAP39924.1"/>
    <property type="molecule type" value="mRNA"/>
</dbReference>
<evidence type="ECO:0000256" key="1">
    <source>
        <dbReference type="SAM" id="SignalP"/>
    </source>
</evidence>
<dbReference type="AlphaFoldDB" id="A0A077LCZ9"/>
<feature type="non-terminal residue" evidence="2">
    <location>
        <position position="1"/>
    </location>
</feature>
<sequence length="45" mass="5241">RYRMFLCGLGHWVLSLLSFPDPASRITSDQRKRSNLYVFTINIAP</sequence>
<reference evidence="2" key="1">
    <citation type="submission" date="2014-08" db="EMBL/GenBank/DDBJ databases">
        <title>Regulation and rapid evolution of snake venom proteomes:More abundant venom components evolve more rapidly.</title>
        <authorList>
            <person name="Aird S.D."/>
            <person name="Aggarwal S."/>
            <person name="Villar-Briones A."/>
            <person name="Man-Ying Tin M."/>
            <person name="Terada K."/>
            <person name="Mikheyev A.S."/>
        </authorList>
    </citation>
    <scope>NUCLEOTIDE SEQUENCE</scope>
    <source>
        <tissue evidence="2">Venom gland</tissue>
    </source>
</reference>
<accession>A0A077LCZ9</accession>
<protein>
    <submittedName>
        <fullName evidence="2">Phospholipase A2 3</fullName>
    </submittedName>
</protein>
<keyword evidence="1" id="KW-0732">Signal</keyword>
<feature type="signal peptide" evidence="1">
    <location>
        <begin position="1"/>
        <end position="25"/>
    </location>
</feature>
<organism evidence="2">
    <name type="scientific">Protobothrops elegans</name>
    <name type="common">Elegant pitviper</name>
    <name type="synonym">Trimeresurus elegans</name>
    <dbReference type="NCBI Taxonomy" id="88086"/>
    <lineage>
        <taxon>Eukaryota</taxon>
        <taxon>Metazoa</taxon>
        <taxon>Chordata</taxon>
        <taxon>Craniata</taxon>
        <taxon>Vertebrata</taxon>
        <taxon>Euteleostomi</taxon>
        <taxon>Lepidosauria</taxon>
        <taxon>Squamata</taxon>
        <taxon>Bifurcata</taxon>
        <taxon>Unidentata</taxon>
        <taxon>Episquamata</taxon>
        <taxon>Toxicofera</taxon>
        <taxon>Serpentes</taxon>
        <taxon>Colubroidea</taxon>
        <taxon>Viperidae</taxon>
        <taxon>Crotalinae</taxon>
        <taxon>Protobothrops</taxon>
    </lineage>
</organism>
<feature type="non-terminal residue" evidence="2">
    <location>
        <position position="45"/>
    </location>
</feature>
<proteinExistence type="evidence at transcript level"/>
<feature type="chain" id="PRO_5001720127" evidence="1">
    <location>
        <begin position="26"/>
        <end position="45"/>
    </location>
</feature>